<dbReference type="InterPro" id="IPR045623">
    <property type="entry name" value="LigXa_C"/>
</dbReference>
<dbReference type="Proteomes" id="UP000214566">
    <property type="component" value="Unassembled WGS sequence"/>
</dbReference>
<evidence type="ECO:0000259" key="1">
    <source>
        <dbReference type="Pfam" id="PF19301"/>
    </source>
</evidence>
<organism evidence="2 3">
    <name type="scientific">Thiomonas delicata</name>
    <name type="common">Thiomonas cuprina</name>
    <dbReference type="NCBI Taxonomy" id="364030"/>
    <lineage>
        <taxon>Bacteria</taxon>
        <taxon>Pseudomonadati</taxon>
        <taxon>Pseudomonadota</taxon>
        <taxon>Betaproteobacteria</taxon>
        <taxon>Burkholderiales</taxon>
        <taxon>Thiomonas</taxon>
    </lineage>
</organism>
<keyword evidence="3" id="KW-1185">Reference proteome</keyword>
<proteinExistence type="predicted"/>
<name>A0A238D143_THIDL</name>
<dbReference type="EMBL" id="FLMQ01000045">
    <property type="protein sequence ID" value="SBP86981.1"/>
    <property type="molecule type" value="Genomic_DNA"/>
</dbReference>
<reference evidence="2 3" key="1">
    <citation type="submission" date="2016-06" db="EMBL/GenBank/DDBJ databases">
        <authorList>
            <person name="Kjaerup R.B."/>
            <person name="Dalgaard T.S."/>
            <person name="Juul-Madsen H.R."/>
        </authorList>
    </citation>
    <scope>NUCLEOTIDE SEQUENCE [LARGE SCALE GENOMIC DNA]</scope>
    <source>
        <strain evidence="2 3">DSM 16361</strain>
    </source>
</reference>
<evidence type="ECO:0000313" key="2">
    <source>
        <dbReference type="EMBL" id="SBP86981.1"/>
    </source>
</evidence>
<sequence>MFVAPYTVLIPPNNLYNVANVNVPMDDTTAAFYFIAWGHPATTPETATWRQFLGNVRGVDLDERYRLLRNHDNR</sequence>
<accession>A0A238D143</accession>
<dbReference type="Pfam" id="PF19301">
    <property type="entry name" value="LigXa_C"/>
    <property type="match status" value="1"/>
</dbReference>
<feature type="domain" description="LigXa-like C-terminal" evidence="1">
    <location>
        <begin position="1"/>
        <end position="74"/>
    </location>
</feature>
<protein>
    <recommendedName>
        <fullName evidence="1">LigXa-like C-terminal domain-containing protein</fullName>
    </recommendedName>
</protein>
<dbReference type="AlphaFoldDB" id="A0A238D143"/>
<gene>
    <name evidence="2" type="ORF">THIARS_50229</name>
</gene>
<evidence type="ECO:0000313" key="3">
    <source>
        <dbReference type="Proteomes" id="UP000214566"/>
    </source>
</evidence>